<dbReference type="Proteomes" id="UP000465812">
    <property type="component" value="Chromosome"/>
</dbReference>
<feature type="region of interest" description="Disordered" evidence="1">
    <location>
        <begin position="98"/>
        <end position="128"/>
    </location>
</feature>
<keyword evidence="3" id="KW-1185">Reference proteome</keyword>
<name>A0ABM7JPL1_MYCNT</name>
<feature type="compositionally biased region" description="Polar residues" evidence="1">
    <location>
        <begin position="49"/>
        <end position="58"/>
    </location>
</feature>
<proteinExistence type="predicted"/>
<evidence type="ECO:0000313" key="2">
    <source>
        <dbReference type="EMBL" id="BBY37479.1"/>
    </source>
</evidence>
<accession>A0ABM7JPL1</accession>
<dbReference type="EMBL" id="AP022590">
    <property type="protein sequence ID" value="BBY37479.1"/>
    <property type="molecule type" value="Genomic_DNA"/>
</dbReference>
<gene>
    <name evidence="2" type="ORF">MMAN_16130</name>
</gene>
<feature type="compositionally biased region" description="Polar residues" evidence="1">
    <location>
        <begin position="100"/>
        <end position="121"/>
    </location>
</feature>
<sequence length="144" mass="14738">MRYMRAPDPPNGHATNRDAVNPDRRQYPVARPAPATYNSPITPAGSGRNHPSSTNNADPDSGEPIGGAPVPAASGALSATHIVVSVGPYSLIITRPGAHRSTTSAGQASPPTNKVTDSKASGDSIPTADGVWLNTLTFSVTSKA</sequence>
<protein>
    <submittedName>
        <fullName evidence="2">Uncharacterized protein</fullName>
    </submittedName>
</protein>
<reference evidence="2 3" key="1">
    <citation type="journal article" date="2019" name="Emerg. Microbes Infect.">
        <title>Comprehensive subspecies identification of 175 nontuberculous mycobacteria species based on 7547 genomic profiles.</title>
        <authorList>
            <person name="Matsumoto Y."/>
            <person name="Kinjo T."/>
            <person name="Motooka D."/>
            <person name="Nabeya D."/>
            <person name="Jung N."/>
            <person name="Uechi K."/>
            <person name="Horii T."/>
            <person name="Iida T."/>
            <person name="Fujita J."/>
            <person name="Nakamura S."/>
        </authorList>
    </citation>
    <scope>NUCLEOTIDE SEQUENCE [LARGE SCALE GENOMIC DNA]</scope>
    <source>
        <strain evidence="2 3">JCM 18113</strain>
    </source>
</reference>
<evidence type="ECO:0000313" key="3">
    <source>
        <dbReference type="Proteomes" id="UP000465812"/>
    </source>
</evidence>
<evidence type="ECO:0000256" key="1">
    <source>
        <dbReference type="SAM" id="MobiDB-lite"/>
    </source>
</evidence>
<organism evidence="2 3">
    <name type="scientific">Mycobacterium mantenii</name>
    <dbReference type="NCBI Taxonomy" id="560555"/>
    <lineage>
        <taxon>Bacteria</taxon>
        <taxon>Bacillati</taxon>
        <taxon>Actinomycetota</taxon>
        <taxon>Actinomycetes</taxon>
        <taxon>Mycobacteriales</taxon>
        <taxon>Mycobacteriaceae</taxon>
        <taxon>Mycobacterium</taxon>
        <taxon>Mycobacterium avium complex (MAC)</taxon>
    </lineage>
</organism>
<feature type="region of interest" description="Disordered" evidence="1">
    <location>
        <begin position="1"/>
        <end position="73"/>
    </location>
</feature>